<evidence type="ECO:0000313" key="2">
    <source>
        <dbReference type="Proteomes" id="UP000219514"/>
    </source>
</evidence>
<evidence type="ECO:0000313" key="1">
    <source>
        <dbReference type="EMBL" id="SNX95791.1"/>
    </source>
</evidence>
<dbReference type="RefSeq" id="WP_097205803.1">
    <property type="nucleotide sequence ID" value="NZ_JACHXB010000003.1"/>
</dbReference>
<name>A0A285ECL4_9ACTN</name>
<dbReference type="EMBL" id="OBDO01000002">
    <property type="protein sequence ID" value="SNX95791.1"/>
    <property type="molecule type" value="Genomic_DNA"/>
</dbReference>
<accession>A0A285ECL4</accession>
<organism evidence="1 2">
    <name type="scientific">Geodermatophilus sabuli</name>
    <dbReference type="NCBI Taxonomy" id="1564158"/>
    <lineage>
        <taxon>Bacteria</taxon>
        <taxon>Bacillati</taxon>
        <taxon>Actinomycetota</taxon>
        <taxon>Actinomycetes</taxon>
        <taxon>Geodermatophilales</taxon>
        <taxon>Geodermatophilaceae</taxon>
        <taxon>Geodermatophilus</taxon>
    </lineage>
</organism>
<dbReference type="OrthoDB" id="5143202at2"/>
<dbReference type="AlphaFoldDB" id="A0A285ECL4"/>
<proteinExistence type="predicted"/>
<sequence length="301" mass="33085">MDFALYRLIAAQQGVFSTSQALDHCSDAEVRALVRTGRWRRSPWRGVLLDGELPDSPLLRVRAAALAVGGDLVACHSTAASLWGFDVLGNRMLHFLGPPQLVNRRLPGVQVHPSSLGTDDAVLVDGVWCTPPARTACDVVRTTAPIDGLATLDAALRTGTCTREQLAAAAAAQAGLRQVVRLRELIPVSDAAAESPMESRTRWRFIQAGLPAPRLQIRLVDDGRTHYLDMGWAEKCVGVEFDGLEAHMTREQLAADRDRHNWVTEHGWTLLHVTAIDVYRRHLAMVARTARALGVPYRQRS</sequence>
<protein>
    <recommendedName>
        <fullName evidence="3">DUF559 domain-containing protein</fullName>
    </recommendedName>
</protein>
<gene>
    <name evidence="1" type="ORF">SAMN06893097_102495</name>
</gene>
<dbReference type="Proteomes" id="UP000219514">
    <property type="component" value="Unassembled WGS sequence"/>
</dbReference>
<evidence type="ECO:0008006" key="3">
    <source>
        <dbReference type="Google" id="ProtNLM"/>
    </source>
</evidence>
<keyword evidence="2" id="KW-1185">Reference proteome</keyword>
<reference evidence="1 2" key="1">
    <citation type="submission" date="2017-09" db="EMBL/GenBank/DDBJ databases">
        <authorList>
            <person name="Ehlers B."/>
            <person name="Leendertz F.H."/>
        </authorList>
    </citation>
    <scope>NUCLEOTIDE SEQUENCE [LARGE SCALE GENOMIC DNA]</scope>
    <source>
        <strain evidence="1 2">DSM 46844</strain>
    </source>
</reference>